<reference evidence="2" key="1">
    <citation type="journal article" date="2015" name="Nature">
        <title>Complex archaea that bridge the gap between prokaryotes and eukaryotes.</title>
        <authorList>
            <person name="Spang A."/>
            <person name="Saw J.H."/>
            <person name="Jorgensen S.L."/>
            <person name="Zaremba-Niedzwiedzka K."/>
            <person name="Martijn J."/>
            <person name="Lind A.E."/>
            <person name="van Eijk R."/>
            <person name="Schleper C."/>
            <person name="Guy L."/>
            <person name="Ettema T.J."/>
        </authorList>
    </citation>
    <scope>NUCLEOTIDE SEQUENCE</scope>
</reference>
<comment type="caution">
    <text evidence="2">The sequence shown here is derived from an EMBL/GenBank/DDBJ whole genome shotgun (WGS) entry which is preliminary data.</text>
</comment>
<protein>
    <submittedName>
        <fullName evidence="2">Uncharacterized protein</fullName>
    </submittedName>
</protein>
<accession>A0A0F9EW51</accession>
<feature type="compositionally biased region" description="Basic residues" evidence="1">
    <location>
        <begin position="45"/>
        <end position="59"/>
    </location>
</feature>
<dbReference type="EMBL" id="LAZR01025884">
    <property type="protein sequence ID" value="KKL70471.1"/>
    <property type="molecule type" value="Genomic_DNA"/>
</dbReference>
<proteinExistence type="predicted"/>
<feature type="region of interest" description="Disordered" evidence="1">
    <location>
        <begin position="1"/>
        <end position="59"/>
    </location>
</feature>
<sequence>MALHRRRTGETVAAERARLQRTAGKAGKPLKSARHLLPGKANVQAKRRAKGAQGRAKRR</sequence>
<name>A0A0F9EW51_9ZZZZ</name>
<dbReference type="AlphaFoldDB" id="A0A0F9EW51"/>
<evidence type="ECO:0000313" key="2">
    <source>
        <dbReference type="EMBL" id="KKL70471.1"/>
    </source>
</evidence>
<gene>
    <name evidence="2" type="ORF">LCGC14_2104590</name>
</gene>
<organism evidence="2">
    <name type="scientific">marine sediment metagenome</name>
    <dbReference type="NCBI Taxonomy" id="412755"/>
    <lineage>
        <taxon>unclassified sequences</taxon>
        <taxon>metagenomes</taxon>
        <taxon>ecological metagenomes</taxon>
    </lineage>
</organism>
<evidence type="ECO:0000256" key="1">
    <source>
        <dbReference type="SAM" id="MobiDB-lite"/>
    </source>
</evidence>